<organism evidence="4 5">
    <name type="scientific">Mesohalobacter halotolerans</name>
    <dbReference type="NCBI Taxonomy" id="1883405"/>
    <lineage>
        <taxon>Bacteria</taxon>
        <taxon>Pseudomonadati</taxon>
        <taxon>Bacteroidota</taxon>
        <taxon>Flavobacteriia</taxon>
        <taxon>Flavobacteriales</taxon>
        <taxon>Flavobacteriaceae</taxon>
        <taxon>Mesohalobacter</taxon>
    </lineage>
</organism>
<protein>
    <submittedName>
        <fullName evidence="4">T9SS type A sorting domain-containing protein</fullName>
    </submittedName>
</protein>
<feature type="signal peptide" evidence="2">
    <location>
        <begin position="1"/>
        <end position="19"/>
    </location>
</feature>
<feature type="chain" id="PRO_5020637263" evidence="2">
    <location>
        <begin position="20"/>
        <end position="302"/>
    </location>
</feature>
<keyword evidence="1 2" id="KW-0732">Signal</keyword>
<dbReference type="InterPro" id="IPR026444">
    <property type="entry name" value="Secre_tail"/>
</dbReference>
<dbReference type="Proteomes" id="UP000306552">
    <property type="component" value="Unassembled WGS sequence"/>
</dbReference>
<evidence type="ECO:0000313" key="4">
    <source>
        <dbReference type="EMBL" id="TKS56950.1"/>
    </source>
</evidence>
<dbReference type="NCBIfam" id="TIGR04183">
    <property type="entry name" value="Por_Secre_tail"/>
    <property type="match status" value="1"/>
</dbReference>
<dbReference type="OrthoDB" id="3179827at2"/>
<evidence type="ECO:0000256" key="2">
    <source>
        <dbReference type="SAM" id="SignalP"/>
    </source>
</evidence>
<keyword evidence="5" id="KW-1185">Reference proteome</keyword>
<reference evidence="4 5" key="1">
    <citation type="submission" date="2019-04" db="EMBL/GenBank/DDBJ databases">
        <title>Psychroflexus halotolerans sp. nov., isolated from a marine solar saltern.</title>
        <authorList>
            <person name="Feng X."/>
        </authorList>
    </citation>
    <scope>NUCLEOTIDE SEQUENCE [LARGE SCALE GENOMIC DNA]</scope>
    <source>
        <strain evidence="4 5">WDS2C27</strain>
    </source>
</reference>
<comment type="caution">
    <text evidence="4">The sequence shown here is derived from an EMBL/GenBank/DDBJ whole genome shotgun (WGS) entry which is preliminary data.</text>
</comment>
<sequence length="302" mass="33020">MQLKIFSIITFFICFFTNAQITLIPDQNFEQTLLDQNIDSDGILNGQVFTSDINNINVLNLGFNVISDLTGLQDFAQLQNLTIDNLDLSNSSSNLSLDLTANTMLETLTMIGGDDAITHFVEKIDLSENPNINQIQTPGIWPLKQIDLKSGTTDVSNLSINIDISAPLPPPADQASSAQQQDFCIKVTDAAAATAGTGVYSTWTISANNNPYFFSETCSLNTKRFNQESVSISPNPTSGIINIKADNLQFKSAKIFSLQGQLVKTFNNLDAQTLDVSNIARGLYVLVLTSNRGIVRKKLVKE</sequence>
<dbReference type="AlphaFoldDB" id="A0A4U5TRQ3"/>
<evidence type="ECO:0000259" key="3">
    <source>
        <dbReference type="Pfam" id="PF18962"/>
    </source>
</evidence>
<dbReference type="Pfam" id="PF18962">
    <property type="entry name" value="Por_Secre_tail"/>
    <property type="match status" value="1"/>
</dbReference>
<feature type="domain" description="Secretion system C-terminal sorting" evidence="3">
    <location>
        <begin position="232"/>
        <end position="300"/>
    </location>
</feature>
<name>A0A4U5TRQ3_9FLAO</name>
<dbReference type="InterPro" id="IPR032675">
    <property type="entry name" value="LRR_dom_sf"/>
</dbReference>
<dbReference type="RefSeq" id="WP_138930654.1">
    <property type="nucleotide sequence ID" value="NZ_SWMU01000001.1"/>
</dbReference>
<proteinExistence type="predicted"/>
<dbReference type="Gene3D" id="3.80.10.10">
    <property type="entry name" value="Ribonuclease Inhibitor"/>
    <property type="match status" value="1"/>
</dbReference>
<accession>A0A4U5TRQ3</accession>
<evidence type="ECO:0000313" key="5">
    <source>
        <dbReference type="Proteomes" id="UP000306552"/>
    </source>
</evidence>
<gene>
    <name evidence="4" type="ORF">FCN74_00555</name>
</gene>
<evidence type="ECO:0000256" key="1">
    <source>
        <dbReference type="ARBA" id="ARBA00022729"/>
    </source>
</evidence>
<dbReference type="EMBL" id="SWMU01000001">
    <property type="protein sequence ID" value="TKS56950.1"/>
    <property type="molecule type" value="Genomic_DNA"/>
</dbReference>